<dbReference type="Pfam" id="PF13458">
    <property type="entry name" value="Peripla_BP_6"/>
    <property type="match status" value="1"/>
</dbReference>
<dbReference type="CDD" id="cd06333">
    <property type="entry name" value="PBP1_ABC_RPA1789-like"/>
    <property type="match status" value="1"/>
</dbReference>
<feature type="domain" description="Leucine-binding protein" evidence="4">
    <location>
        <begin position="24"/>
        <end position="362"/>
    </location>
</feature>
<dbReference type="PANTHER" id="PTHR30483:SF38">
    <property type="entry name" value="BLR7848 PROTEIN"/>
    <property type="match status" value="1"/>
</dbReference>
<evidence type="ECO:0000313" key="5">
    <source>
        <dbReference type="EMBL" id="MTV35997.1"/>
    </source>
</evidence>
<evidence type="ECO:0000256" key="3">
    <source>
        <dbReference type="SAM" id="SignalP"/>
    </source>
</evidence>
<evidence type="ECO:0000259" key="4">
    <source>
        <dbReference type="Pfam" id="PF13458"/>
    </source>
</evidence>
<feature type="signal peptide" evidence="3">
    <location>
        <begin position="1"/>
        <end position="23"/>
    </location>
</feature>
<proteinExistence type="inferred from homology"/>
<organism evidence="5 6">
    <name type="scientific">Duganella radicis</name>
    <dbReference type="NCBI Taxonomy" id="551988"/>
    <lineage>
        <taxon>Bacteria</taxon>
        <taxon>Pseudomonadati</taxon>
        <taxon>Pseudomonadota</taxon>
        <taxon>Betaproteobacteria</taxon>
        <taxon>Burkholderiales</taxon>
        <taxon>Oxalobacteraceae</taxon>
        <taxon>Telluria group</taxon>
        <taxon>Duganella</taxon>
    </lineage>
</organism>
<keyword evidence="6" id="KW-1185">Reference proteome</keyword>
<dbReference type="OrthoDB" id="5290698at2"/>
<accession>A0A6L6PBQ2</accession>
<comment type="similarity">
    <text evidence="1">Belongs to the leucine-binding protein family.</text>
</comment>
<evidence type="ECO:0000256" key="2">
    <source>
        <dbReference type="ARBA" id="ARBA00022729"/>
    </source>
</evidence>
<evidence type="ECO:0000256" key="1">
    <source>
        <dbReference type="ARBA" id="ARBA00010062"/>
    </source>
</evidence>
<dbReference type="InterPro" id="IPR028081">
    <property type="entry name" value="Leu-bd"/>
</dbReference>
<dbReference type="Gene3D" id="3.40.50.2300">
    <property type="match status" value="2"/>
</dbReference>
<reference evidence="5 6" key="1">
    <citation type="submission" date="2019-11" db="EMBL/GenBank/DDBJ databases">
        <title>Type strains purchased from KCTC, JCM and DSMZ.</title>
        <authorList>
            <person name="Lu H."/>
        </authorList>
    </citation>
    <scope>NUCLEOTIDE SEQUENCE [LARGE SCALE GENOMIC DNA]</scope>
    <source>
        <strain evidence="5 6">KCTC 22382</strain>
    </source>
</reference>
<dbReference type="AlphaFoldDB" id="A0A6L6PBQ2"/>
<dbReference type="PANTHER" id="PTHR30483">
    <property type="entry name" value="LEUCINE-SPECIFIC-BINDING PROTEIN"/>
    <property type="match status" value="1"/>
</dbReference>
<sequence length="385" mass="40741">MPLKPLIAVLPAVFAFTHAAAQAQVKVGVSLSATGPAASLGIAQKNSVALLPTKIGNTTIEYIVLDDASDSTTAVKNERKLVTEQKVDLILGSTTSPNSLAMIDLAAESGTPLITMAAAASLVEPMDAKRKWIFKTSPNDAHMASAIVNSMVDQGVKTAGFIGFADAYGESWYREFARLAEQNHIKIVASERFARTDTSVTGQALKIIGANPDAVLIAGAGTPAALPQKTLKERAYRGKLYQTHGVTNNDFLRVCGADCEGTFVAAGPLVVADQLSDAFPMKQAALSYKNTYEKAYGAGSASTFGSHAWDAGLLLSAALPEALKKGKPGTREFRQGLRDALENIKNLPVSHGIVNMGPNDHVGLDRRARVLVKITNGKWTLPEAK</sequence>
<dbReference type="Proteomes" id="UP000475582">
    <property type="component" value="Unassembled WGS sequence"/>
</dbReference>
<comment type="caution">
    <text evidence="5">The sequence shown here is derived from an EMBL/GenBank/DDBJ whole genome shotgun (WGS) entry which is preliminary data.</text>
</comment>
<evidence type="ECO:0000313" key="6">
    <source>
        <dbReference type="Proteomes" id="UP000475582"/>
    </source>
</evidence>
<dbReference type="InterPro" id="IPR028082">
    <property type="entry name" value="Peripla_BP_I"/>
</dbReference>
<protein>
    <submittedName>
        <fullName evidence="5">ABC transporter substrate-binding protein</fullName>
    </submittedName>
</protein>
<feature type="chain" id="PRO_5026840513" evidence="3">
    <location>
        <begin position="24"/>
        <end position="385"/>
    </location>
</feature>
<dbReference type="InterPro" id="IPR051010">
    <property type="entry name" value="BCAA_transport"/>
</dbReference>
<keyword evidence="2 3" id="KW-0732">Signal</keyword>
<name>A0A6L6PBQ2_9BURK</name>
<dbReference type="EMBL" id="WNKY01000001">
    <property type="protein sequence ID" value="MTV35997.1"/>
    <property type="molecule type" value="Genomic_DNA"/>
</dbReference>
<dbReference type="RefSeq" id="WP_155461362.1">
    <property type="nucleotide sequence ID" value="NZ_WNKY01000001.1"/>
</dbReference>
<gene>
    <name evidence="5" type="ORF">GM676_00170</name>
</gene>
<dbReference type="SUPFAM" id="SSF53822">
    <property type="entry name" value="Periplasmic binding protein-like I"/>
    <property type="match status" value="1"/>
</dbReference>